<dbReference type="EMBL" id="CAEZYY010000071">
    <property type="protein sequence ID" value="CAB4774276.1"/>
    <property type="molecule type" value="Genomic_DNA"/>
</dbReference>
<dbReference type="Pfam" id="PF02585">
    <property type="entry name" value="PIG-L"/>
    <property type="match status" value="1"/>
</dbReference>
<evidence type="ECO:0000313" key="1">
    <source>
        <dbReference type="EMBL" id="CAB4729740.1"/>
    </source>
</evidence>
<dbReference type="PANTHER" id="PTHR12993:SF28">
    <property type="entry name" value="LMBE FAMILY PROTEIN"/>
    <property type="match status" value="1"/>
</dbReference>
<dbReference type="SUPFAM" id="SSF102588">
    <property type="entry name" value="LmbE-like"/>
    <property type="match status" value="1"/>
</dbReference>
<evidence type="ECO:0000313" key="3">
    <source>
        <dbReference type="EMBL" id="CAB5053148.1"/>
    </source>
</evidence>
<reference evidence="1" key="1">
    <citation type="submission" date="2020-05" db="EMBL/GenBank/DDBJ databases">
        <authorList>
            <person name="Chiriac C."/>
            <person name="Salcher M."/>
            <person name="Ghai R."/>
            <person name="Kavagutti S V."/>
        </authorList>
    </citation>
    <scope>NUCLEOTIDE SEQUENCE</scope>
</reference>
<dbReference type="GO" id="GO:0016811">
    <property type="term" value="F:hydrolase activity, acting on carbon-nitrogen (but not peptide) bonds, in linear amides"/>
    <property type="evidence" value="ECO:0007669"/>
    <property type="project" value="TreeGrafter"/>
</dbReference>
<dbReference type="PANTHER" id="PTHR12993">
    <property type="entry name" value="N-ACETYLGLUCOSAMINYL-PHOSPHATIDYLINOSITOL DE-N-ACETYLASE-RELATED"/>
    <property type="match status" value="1"/>
</dbReference>
<dbReference type="EMBL" id="CAEZXX010000226">
    <property type="protein sequence ID" value="CAB4729740.1"/>
    <property type="molecule type" value="Genomic_DNA"/>
</dbReference>
<dbReference type="InterPro" id="IPR024078">
    <property type="entry name" value="LmbE-like_dom_sf"/>
</dbReference>
<name>A0A6J6S443_9ZZZZ</name>
<gene>
    <name evidence="1" type="ORF">UFOPK2602_02263</name>
    <name evidence="2" type="ORF">UFOPK2806_02616</name>
    <name evidence="3" type="ORF">UFOPK4306_00208</name>
</gene>
<dbReference type="Gene3D" id="3.40.50.10320">
    <property type="entry name" value="LmbE-like"/>
    <property type="match status" value="1"/>
</dbReference>
<dbReference type="AlphaFoldDB" id="A0A6J6S443"/>
<dbReference type="EMBL" id="CAFBQP010000005">
    <property type="protein sequence ID" value="CAB5053148.1"/>
    <property type="molecule type" value="Genomic_DNA"/>
</dbReference>
<protein>
    <submittedName>
        <fullName evidence="1">Unannotated protein</fullName>
    </submittedName>
</protein>
<proteinExistence type="predicted"/>
<accession>A0A6J6S443</accession>
<dbReference type="InterPro" id="IPR003737">
    <property type="entry name" value="GlcNAc_PI_deacetylase-related"/>
</dbReference>
<organism evidence="1">
    <name type="scientific">freshwater metagenome</name>
    <dbReference type="NCBI Taxonomy" id="449393"/>
    <lineage>
        <taxon>unclassified sequences</taxon>
        <taxon>metagenomes</taxon>
        <taxon>ecological metagenomes</taxon>
    </lineage>
</organism>
<sequence>MAANEPGQPSLSPVTWSSNLSVPESALAIGAHPDDIEFGAGGTLAKWAAAGCVVHHLVCTDGSKGTWNPDADIDALILSRQDEQRAAASALGGTGQVVFLGHTDGELESTLANRGEVARWIRTLRPDVVLGHDPWKRYRLHPDHRHAGLLACEGIVAARDPHFFRDHDLSPHRPHTLLLWEADEPDHLEDVSANVDVKLRALEAHRSQFESTMKAADESQMDGFRARIRLRLAEHGARLGVDAAEMFKRITDL</sequence>
<evidence type="ECO:0000313" key="2">
    <source>
        <dbReference type="EMBL" id="CAB4774276.1"/>
    </source>
</evidence>